<dbReference type="Proteomes" id="UP001054252">
    <property type="component" value="Unassembled WGS sequence"/>
</dbReference>
<reference evidence="1 2" key="1">
    <citation type="journal article" date="2021" name="Commun. Biol.">
        <title>The genome of Shorea leprosula (Dipterocarpaceae) highlights the ecological relevance of drought in aseasonal tropical rainforests.</title>
        <authorList>
            <person name="Ng K.K.S."/>
            <person name="Kobayashi M.J."/>
            <person name="Fawcett J.A."/>
            <person name="Hatakeyama M."/>
            <person name="Paape T."/>
            <person name="Ng C.H."/>
            <person name="Ang C.C."/>
            <person name="Tnah L.H."/>
            <person name="Lee C.T."/>
            <person name="Nishiyama T."/>
            <person name="Sese J."/>
            <person name="O'Brien M.J."/>
            <person name="Copetti D."/>
            <person name="Mohd Noor M.I."/>
            <person name="Ong R.C."/>
            <person name="Putra M."/>
            <person name="Sireger I.Z."/>
            <person name="Indrioko S."/>
            <person name="Kosugi Y."/>
            <person name="Izuno A."/>
            <person name="Isagi Y."/>
            <person name="Lee S.L."/>
            <person name="Shimizu K.K."/>
        </authorList>
    </citation>
    <scope>NUCLEOTIDE SEQUENCE [LARGE SCALE GENOMIC DNA]</scope>
    <source>
        <strain evidence="1">214</strain>
    </source>
</reference>
<protein>
    <submittedName>
        <fullName evidence="1">Uncharacterized protein</fullName>
    </submittedName>
</protein>
<dbReference type="EMBL" id="BPVZ01000632">
    <property type="protein sequence ID" value="GKV52212.1"/>
    <property type="molecule type" value="Genomic_DNA"/>
</dbReference>
<keyword evidence="2" id="KW-1185">Reference proteome</keyword>
<accession>A0AAV5MV20</accession>
<evidence type="ECO:0000313" key="2">
    <source>
        <dbReference type="Proteomes" id="UP001054252"/>
    </source>
</evidence>
<proteinExistence type="predicted"/>
<organism evidence="1 2">
    <name type="scientific">Rubroshorea leprosula</name>
    <dbReference type="NCBI Taxonomy" id="152421"/>
    <lineage>
        <taxon>Eukaryota</taxon>
        <taxon>Viridiplantae</taxon>
        <taxon>Streptophyta</taxon>
        <taxon>Embryophyta</taxon>
        <taxon>Tracheophyta</taxon>
        <taxon>Spermatophyta</taxon>
        <taxon>Magnoliopsida</taxon>
        <taxon>eudicotyledons</taxon>
        <taxon>Gunneridae</taxon>
        <taxon>Pentapetalae</taxon>
        <taxon>rosids</taxon>
        <taxon>malvids</taxon>
        <taxon>Malvales</taxon>
        <taxon>Dipterocarpaceae</taxon>
        <taxon>Rubroshorea</taxon>
    </lineage>
</organism>
<sequence>MLEETGRELDFSLLFLSKNLIWNPEILPPAGKSRICSVFPPLSAGCSCLWV</sequence>
<evidence type="ECO:0000313" key="1">
    <source>
        <dbReference type="EMBL" id="GKV52212.1"/>
    </source>
</evidence>
<gene>
    <name evidence="1" type="ORF">SLEP1_g58801</name>
</gene>
<comment type="caution">
    <text evidence="1">The sequence shown here is derived from an EMBL/GenBank/DDBJ whole genome shotgun (WGS) entry which is preliminary data.</text>
</comment>
<dbReference type="AlphaFoldDB" id="A0AAV5MV20"/>
<name>A0AAV5MV20_9ROSI</name>